<reference evidence="1 2" key="1">
    <citation type="journal article" date="2021" name="Hortic Res">
        <title>High-quality reference genome and annotation aids understanding of berry development for evergreen blueberry (Vaccinium darrowii).</title>
        <authorList>
            <person name="Yu J."/>
            <person name="Hulse-Kemp A.M."/>
            <person name="Babiker E."/>
            <person name="Staton M."/>
        </authorList>
    </citation>
    <scope>NUCLEOTIDE SEQUENCE [LARGE SCALE GENOMIC DNA]</scope>
    <source>
        <strain evidence="2">cv. NJ 8807/NJ 8810</strain>
        <tissue evidence="1">Young leaf</tissue>
    </source>
</reference>
<name>A0ACB7X098_9ERIC</name>
<dbReference type="Proteomes" id="UP000828048">
    <property type="component" value="Chromosome 2"/>
</dbReference>
<gene>
    <name evidence="1" type="ORF">Vadar_012477</name>
</gene>
<keyword evidence="2" id="KW-1185">Reference proteome</keyword>
<organism evidence="1 2">
    <name type="scientific">Vaccinium darrowii</name>
    <dbReference type="NCBI Taxonomy" id="229202"/>
    <lineage>
        <taxon>Eukaryota</taxon>
        <taxon>Viridiplantae</taxon>
        <taxon>Streptophyta</taxon>
        <taxon>Embryophyta</taxon>
        <taxon>Tracheophyta</taxon>
        <taxon>Spermatophyta</taxon>
        <taxon>Magnoliopsida</taxon>
        <taxon>eudicotyledons</taxon>
        <taxon>Gunneridae</taxon>
        <taxon>Pentapetalae</taxon>
        <taxon>asterids</taxon>
        <taxon>Ericales</taxon>
        <taxon>Ericaceae</taxon>
        <taxon>Vaccinioideae</taxon>
        <taxon>Vaccinieae</taxon>
        <taxon>Vaccinium</taxon>
    </lineage>
</organism>
<evidence type="ECO:0000313" key="2">
    <source>
        <dbReference type="Proteomes" id="UP000828048"/>
    </source>
</evidence>
<sequence length="356" mass="40008">MTIHDSNSDIMSEVPGNILEEILIRLPIQDAVRTSLLSRKWRYAWVKLPQLDFELCIWKGEIYKLPSSLYSCLQLKHLNLRSCMFKPPPGFGGFTRLLSLCLCEVVIADDVLSSLISSCPLLEKLILEISTSLDSLEVVGPNIKSVDCYGHFRSICFTNTSRLEDVGLYSEGIRNDVLLSEGEISSSAVLLDSVPAIESLGLDYSYVKGIAASAVPTRLPTTLNNLKCILLIDFCFGERDEVSVLICLIRSSPNLKEIHIRVFPSDPAAICIGQDFLEMYGWSDVSLNQLRKVDIESVYGTKPEQDFIKFLLAKSPMLETMLIRLNVANVDDKLRVVRELTRFRRASPQAEMEFEC</sequence>
<proteinExistence type="predicted"/>
<dbReference type="EMBL" id="CM037152">
    <property type="protein sequence ID" value="KAH7834071.1"/>
    <property type="molecule type" value="Genomic_DNA"/>
</dbReference>
<accession>A0ACB7X098</accession>
<protein>
    <submittedName>
        <fullName evidence="1">Uncharacterized protein</fullName>
    </submittedName>
</protein>
<evidence type="ECO:0000313" key="1">
    <source>
        <dbReference type="EMBL" id="KAH7834071.1"/>
    </source>
</evidence>
<comment type="caution">
    <text evidence="1">The sequence shown here is derived from an EMBL/GenBank/DDBJ whole genome shotgun (WGS) entry which is preliminary data.</text>
</comment>